<proteinExistence type="predicted"/>
<evidence type="ECO:0000313" key="2">
    <source>
        <dbReference type="Proteomes" id="UP000182894"/>
    </source>
</evidence>
<dbReference type="OrthoDB" id="6884932at2"/>
<accession>A0A1G7XK03</accession>
<protein>
    <submittedName>
        <fullName evidence="1">Uncharacterized protein</fullName>
    </submittedName>
</protein>
<dbReference type="Proteomes" id="UP000182894">
    <property type="component" value="Unassembled WGS sequence"/>
</dbReference>
<dbReference type="AlphaFoldDB" id="A0A1G7XK03"/>
<evidence type="ECO:0000313" key="1">
    <source>
        <dbReference type="EMBL" id="SDG84413.1"/>
    </source>
</evidence>
<dbReference type="STRING" id="89065.SAMN05216605_103307"/>
<sequence>MNQGTIEGHINAGCVVFMSAACSEQQKKDVMDCTLYTQLAASKRHSRFDAAVDWRHTWLAALNRFGWAVRSHDSRSLPAAETGQGTVWDWLEKQLPSFMPNALFSQGAAFARGAVEARPDQPAVAMLNRQAIEIASSEGPASGVSERKIALQVAVCGPTTGLGLVVLSFTTRQPPNGELLAEVFDPKKVLGNIEMAFYSAHVMEIVYAQFREKIAQALDDRRADGVCALQEARDVQSQ</sequence>
<dbReference type="RefSeq" id="WP_074751967.1">
    <property type="nucleotide sequence ID" value="NZ_FNCO01000003.1"/>
</dbReference>
<dbReference type="EMBL" id="FNCO01000003">
    <property type="protein sequence ID" value="SDG84413.1"/>
    <property type="molecule type" value="Genomic_DNA"/>
</dbReference>
<organism evidence="1 2">
    <name type="scientific">Pseudomonas abietaniphila</name>
    <dbReference type="NCBI Taxonomy" id="89065"/>
    <lineage>
        <taxon>Bacteria</taxon>
        <taxon>Pseudomonadati</taxon>
        <taxon>Pseudomonadota</taxon>
        <taxon>Gammaproteobacteria</taxon>
        <taxon>Pseudomonadales</taxon>
        <taxon>Pseudomonadaceae</taxon>
        <taxon>Pseudomonas</taxon>
    </lineage>
</organism>
<keyword evidence="2" id="KW-1185">Reference proteome</keyword>
<gene>
    <name evidence="1" type="ORF">SAMN05216605_103307</name>
</gene>
<name>A0A1G7XK03_9PSED</name>
<reference evidence="2" key="1">
    <citation type="submission" date="2016-10" db="EMBL/GenBank/DDBJ databases">
        <authorList>
            <person name="Varghese N."/>
            <person name="Submissions S."/>
        </authorList>
    </citation>
    <scope>NUCLEOTIDE SEQUENCE [LARGE SCALE GENOMIC DNA]</scope>
    <source>
        <strain evidence="2">ATCC 700689</strain>
    </source>
</reference>